<keyword evidence="2" id="KW-1185">Reference proteome</keyword>
<proteinExistence type="predicted"/>
<evidence type="ECO:0000313" key="1">
    <source>
        <dbReference type="EMBL" id="GBN26528.1"/>
    </source>
</evidence>
<sequence>MAVEVLGLMNDNRCVSSSTEIGVLVAITGHGLAPREG</sequence>
<gene>
    <name evidence="1" type="ORF">AVEN_181329_1</name>
</gene>
<dbReference type="AlphaFoldDB" id="A0A4Y2MHA3"/>
<comment type="caution">
    <text evidence="1">The sequence shown here is derived from an EMBL/GenBank/DDBJ whole genome shotgun (WGS) entry which is preliminary data.</text>
</comment>
<protein>
    <submittedName>
        <fullName evidence="1">Uncharacterized protein</fullName>
    </submittedName>
</protein>
<accession>A0A4Y2MHA3</accession>
<name>A0A4Y2MHA3_ARAVE</name>
<reference evidence="1 2" key="1">
    <citation type="journal article" date="2019" name="Sci. Rep.">
        <title>Orb-weaving spider Araneus ventricosus genome elucidates the spidroin gene catalogue.</title>
        <authorList>
            <person name="Kono N."/>
            <person name="Nakamura H."/>
            <person name="Ohtoshi R."/>
            <person name="Moran D.A.P."/>
            <person name="Shinohara A."/>
            <person name="Yoshida Y."/>
            <person name="Fujiwara M."/>
            <person name="Mori M."/>
            <person name="Tomita M."/>
            <person name="Arakawa K."/>
        </authorList>
    </citation>
    <scope>NUCLEOTIDE SEQUENCE [LARGE SCALE GENOMIC DNA]</scope>
</reference>
<dbReference type="Proteomes" id="UP000499080">
    <property type="component" value="Unassembled WGS sequence"/>
</dbReference>
<dbReference type="OrthoDB" id="1101576at2759"/>
<organism evidence="1 2">
    <name type="scientific">Araneus ventricosus</name>
    <name type="common">Orbweaver spider</name>
    <name type="synonym">Epeira ventricosa</name>
    <dbReference type="NCBI Taxonomy" id="182803"/>
    <lineage>
        <taxon>Eukaryota</taxon>
        <taxon>Metazoa</taxon>
        <taxon>Ecdysozoa</taxon>
        <taxon>Arthropoda</taxon>
        <taxon>Chelicerata</taxon>
        <taxon>Arachnida</taxon>
        <taxon>Araneae</taxon>
        <taxon>Araneomorphae</taxon>
        <taxon>Entelegynae</taxon>
        <taxon>Araneoidea</taxon>
        <taxon>Araneidae</taxon>
        <taxon>Araneus</taxon>
    </lineage>
</organism>
<feature type="non-terminal residue" evidence="1">
    <location>
        <position position="37"/>
    </location>
</feature>
<dbReference type="EMBL" id="BGPR01282210">
    <property type="protein sequence ID" value="GBN26528.1"/>
    <property type="molecule type" value="Genomic_DNA"/>
</dbReference>
<evidence type="ECO:0000313" key="2">
    <source>
        <dbReference type="Proteomes" id="UP000499080"/>
    </source>
</evidence>